<dbReference type="AlphaFoldDB" id="A0A7R9LXN2"/>
<evidence type="ECO:0000313" key="5">
    <source>
        <dbReference type="EMBL" id="CAD7649659.1"/>
    </source>
</evidence>
<sequence length="71" mass="8357">MLDYIRVAAQMAEKRIQDVITYISGLSGYTDLCPNDQYYLLKYGCSEILSLRRITYYNDKTKVFVQYMVLP</sequence>
<evidence type="ECO:0000259" key="4">
    <source>
        <dbReference type="PROSITE" id="PS51843"/>
    </source>
</evidence>
<keyword evidence="2" id="KW-0804">Transcription</keyword>
<dbReference type="InterPro" id="IPR035500">
    <property type="entry name" value="NHR-like_dom_sf"/>
</dbReference>
<evidence type="ECO:0000256" key="2">
    <source>
        <dbReference type="ARBA" id="ARBA00023163"/>
    </source>
</evidence>
<dbReference type="PROSITE" id="PS51843">
    <property type="entry name" value="NR_LBD"/>
    <property type="match status" value="1"/>
</dbReference>
<dbReference type="EMBL" id="OC918569">
    <property type="protein sequence ID" value="CAD7649659.1"/>
    <property type="molecule type" value="Genomic_DNA"/>
</dbReference>
<name>A0A7R9LXN2_9ACAR</name>
<evidence type="ECO:0000256" key="3">
    <source>
        <dbReference type="ARBA" id="ARBA00023170"/>
    </source>
</evidence>
<dbReference type="OrthoDB" id="6535143at2759"/>
<evidence type="ECO:0000313" key="6">
    <source>
        <dbReference type="Proteomes" id="UP000728032"/>
    </source>
</evidence>
<keyword evidence="3" id="KW-0675">Receptor</keyword>
<dbReference type="InterPro" id="IPR000536">
    <property type="entry name" value="Nucl_hrmn_rcpt_lig-bd"/>
</dbReference>
<keyword evidence="1" id="KW-0805">Transcription regulation</keyword>
<feature type="domain" description="NR LBD" evidence="4">
    <location>
        <begin position="1"/>
        <end position="71"/>
    </location>
</feature>
<proteinExistence type="predicted"/>
<gene>
    <name evidence="5" type="ORF">ONB1V03_LOCUS7401</name>
</gene>
<dbReference type="EMBL" id="CAJPVJ010003744">
    <property type="protein sequence ID" value="CAG2167907.1"/>
    <property type="molecule type" value="Genomic_DNA"/>
</dbReference>
<accession>A0A7R9LXN2</accession>
<reference evidence="5" key="1">
    <citation type="submission" date="2020-11" db="EMBL/GenBank/DDBJ databases">
        <authorList>
            <person name="Tran Van P."/>
        </authorList>
    </citation>
    <scope>NUCLEOTIDE SEQUENCE</scope>
</reference>
<dbReference type="Gene3D" id="1.10.565.10">
    <property type="entry name" value="Retinoid X Receptor"/>
    <property type="match status" value="1"/>
</dbReference>
<organism evidence="5">
    <name type="scientific">Oppiella nova</name>
    <dbReference type="NCBI Taxonomy" id="334625"/>
    <lineage>
        <taxon>Eukaryota</taxon>
        <taxon>Metazoa</taxon>
        <taxon>Ecdysozoa</taxon>
        <taxon>Arthropoda</taxon>
        <taxon>Chelicerata</taxon>
        <taxon>Arachnida</taxon>
        <taxon>Acari</taxon>
        <taxon>Acariformes</taxon>
        <taxon>Sarcoptiformes</taxon>
        <taxon>Oribatida</taxon>
        <taxon>Brachypylina</taxon>
        <taxon>Oppioidea</taxon>
        <taxon>Oppiidae</taxon>
        <taxon>Oppiella</taxon>
    </lineage>
</organism>
<keyword evidence="6" id="KW-1185">Reference proteome</keyword>
<dbReference type="SUPFAM" id="SSF48508">
    <property type="entry name" value="Nuclear receptor ligand-binding domain"/>
    <property type="match status" value="1"/>
</dbReference>
<protein>
    <recommendedName>
        <fullName evidence="4">NR LBD domain-containing protein</fullName>
    </recommendedName>
</protein>
<evidence type="ECO:0000256" key="1">
    <source>
        <dbReference type="ARBA" id="ARBA00023015"/>
    </source>
</evidence>
<dbReference type="Proteomes" id="UP000728032">
    <property type="component" value="Unassembled WGS sequence"/>
</dbReference>